<evidence type="ECO:0000313" key="3">
    <source>
        <dbReference type="Proteomes" id="UP001331761"/>
    </source>
</evidence>
<protein>
    <recommendedName>
        <fullName evidence="4">TATA box-binding protein-associated factor RNA polymerase I subunit B</fullName>
    </recommendedName>
</protein>
<evidence type="ECO:0000313" key="2">
    <source>
        <dbReference type="EMBL" id="KAK5971153.1"/>
    </source>
</evidence>
<dbReference type="EMBL" id="WIXE01018170">
    <property type="protein sequence ID" value="KAK5971153.1"/>
    <property type="molecule type" value="Genomic_DNA"/>
</dbReference>
<keyword evidence="3" id="KW-1185">Reference proteome</keyword>
<organism evidence="2 3">
    <name type="scientific">Trichostrongylus colubriformis</name>
    <name type="common">Black scour worm</name>
    <dbReference type="NCBI Taxonomy" id="6319"/>
    <lineage>
        <taxon>Eukaryota</taxon>
        <taxon>Metazoa</taxon>
        <taxon>Ecdysozoa</taxon>
        <taxon>Nematoda</taxon>
        <taxon>Chromadorea</taxon>
        <taxon>Rhabditida</taxon>
        <taxon>Rhabditina</taxon>
        <taxon>Rhabditomorpha</taxon>
        <taxon>Strongyloidea</taxon>
        <taxon>Trichostrongylidae</taxon>
        <taxon>Trichostrongylus</taxon>
    </lineage>
</organism>
<name>A0AAN8FVP0_TRICO</name>
<comment type="caution">
    <text evidence="2">The sequence shown here is derived from an EMBL/GenBank/DDBJ whole genome shotgun (WGS) entry which is preliminary data.</text>
</comment>
<proteinExistence type="predicted"/>
<sequence>MALRLIPVSLLLLCFTYPFSSILQLGFIRYLFRGLNIMSTTCSICGSSQTRILDGLMYCATCGTQIFDFREVEADEEGLVIGSAKVRTQKSREVRDKSKASTSGPDLSTSSRKRRKGERLEGYRSSVHTSGRTSELQRDYTVKYREHAPAYLRSIGLRISTFTELLAKGAAMISHEKAVPSDFCVGYSPLFFAFTMFLNDATAHRFL</sequence>
<feature type="region of interest" description="Disordered" evidence="1">
    <location>
        <begin position="91"/>
        <end position="134"/>
    </location>
</feature>
<dbReference type="Proteomes" id="UP001331761">
    <property type="component" value="Unassembled WGS sequence"/>
</dbReference>
<reference evidence="2 3" key="1">
    <citation type="submission" date="2019-10" db="EMBL/GenBank/DDBJ databases">
        <title>Assembly and Annotation for the nematode Trichostrongylus colubriformis.</title>
        <authorList>
            <person name="Martin J."/>
        </authorList>
    </citation>
    <scope>NUCLEOTIDE SEQUENCE [LARGE SCALE GENOMIC DNA]</scope>
    <source>
        <strain evidence="2">G859</strain>
        <tissue evidence="2">Whole worm</tissue>
    </source>
</reference>
<dbReference type="AlphaFoldDB" id="A0AAN8FVP0"/>
<evidence type="ECO:0008006" key="4">
    <source>
        <dbReference type="Google" id="ProtNLM"/>
    </source>
</evidence>
<feature type="compositionally biased region" description="Polar residues" evidence="1">
    <location>
        <begin position="100"/>
        <end position="110"/>
    </location>
</feature>
<evidence type="ECO:0000256" key="1">
    <source>
        <dbReference type="SAM" id="MobiDB-lite"/>
    </source>
</evidence>
<accession>A0AAN8FVP0</accession>
<gene>
    <name evidence="2" type="ORF">GCK32_018607</name>
</gene>